<dbReference type="GO" id="GO:0004564">
    <property type="term" value="F:beta-fructofuranosidase activity"/>
    <property type="evidence" value="ECO:0007669"/>
    <property type="project" value="UniProtKB-EC"/>
</dbReference>
<dbReference type="Pfam" id="PF00251">
    <property type="entry name" value="Glyco_hydro_32N"/>
    <property type="match status" value="1"/>
</dbReference>
<dbReference type="AlphaFoldDB" id="A0A6L5XB57"/>
<evidence type="ECO:0000256" key="2">
    <source>
        <dbReference type="ARBA" id="ARBA00012758"/>
    </source>
</evidence>
<evidence type="ECO:0000259" key="7">
    <source>
        <dbReference type="Pfam" id="PF08244"/>
    </source>
</evidence>
<dbReference type="InterPro" id="IPR013189">
    <property type="entry name" value="Glyco_hydro_32_C"/>
</dbReference>
<keyword evidence="3 5" id="KW-0378">Hydrolase</keyword>
<dbReference type="InterPro" id="IPR013320">
    <property type="entry name" value="ConA-like_dom_sf"/>
</dbReference>
<feature type="domain" description="Glycosyl hydrolase family 32 N-terminal" evidence="6">
    <location>
        <begin position="14"/>
        <end position="325"/>
    </location>
</feature>
<evidence type="ECO:0000256" key="1">
    <source>
        <dbReference type="ARBA" id="ARBA00009902"/>
    </source>
</evidence>
<evidence type="ECO:0000259" key="6">
    <source>
        <dbReference type="Pfam" id="PF00251"/>
    </source>
</evidence>
<dbReference type="InterPro" id="IPR013148">
    <property type="entry name" value="Glyco_hydro_32_N"/>
</dbReference>
<evidence type="ECO:0000256" key="3">
    <source>
        <dbReference type="ARBA" id="ARBA00022801"/>
    </source>
</evidence>
<dbReference type="Gene3D" id="2.115.10.20">
    <property type="entry name" value="Glycosyl hydrolase domain, family 43"/>
    <property type="match status" value="1"/>
</dbReference>
<dbReference type="InterPro" id="IPR001362">
    <property type="entry name" value="Glyco_hydro_32"/>
</dbReference>
<comment type="similarity">
    <text evidence="1 5">Belongs to the glycosyl hydrolase 32 family.</text>
</comment>
<dbReference type="Gene3D" id="2.60.120.560">
    <property type="entry name" value="Exo-inulinase, domain 1"/>
    <property type="match status" value="1"/>
</dbReference>
<dbReference type="PANTHER" id="PTHR43101">
    <property type="entry name" value="BETA-FRUCTOSIDASE"/>
    <property type="match status" value="1"/>
</dbReference>
<dbReference type="EMBL" id="VULZ01000019">
    <property type="protein sequence ID" value="MSS16004.1"/>
    <property type="molecule type" value="Genomic_DNA"/>
</dbReference>
<evidence type="ECO:0000313" key="9">
    <source>
        <dbReference type="Proteomes" id="UP000481852"/>
    </source>
</evidence>
<dbReference type="Proteomes" id="UP000481852">
    <property type="component" value="Unassembled WGS sequence"/>
</dbReference>
<dbReference type="CDD" id="cd08996">
    <property type="entry name" value="GH32_FFase"/>
    <property type="match status" value="1"/>
</dbReference>
<dbReference type="GO" id="GO:0005975">
    <property type="term" value="P:carbohydrate metabolic process"/>
    <property type="evidence" value="ECO:0007669"/>
    <property type="project" value="InterPro"/>
</dbReference>
<sequence>MGSRIPADARPHFHLSSRVGWMNDPNGFSWYKGQYHLFYQYNPYDTVWGPMHWGHAVSDDLLHWQYLPAALAPDEEYDKDGCFSGSAMTMPDGRQMLIYTGVVRELDEQGVRRGLQRQCVAVGDGLNYEKIDANPILTVENLPEGANKYEFRDPKIWQETDGTYRMVTCCANHERDARIVMFSSLDGQKWSRGKVLIRNNGRFGSVWECPEFFRLDGKWVLLTSPMDMLPEGFEYHNGNGTLCLIGDYDSQTGTFTPQKNQTIDYGIDFYATQTILAPDGRRIMIAWMQNWDTTPGYRLEPTTWFGQMTLPRELSIRDGHLYENPVREIETLRTGKVAYEHVYVDGDTELEGISGRRTELLMDIVPADEAAGFRKFQVRFASKGRYYTTLSFHPEEGIVKIDRKFSGSRRAIIHQRRMQLRRKGNHLKIRLILDRFSAEAFFNDGEQVMTVNLYTEQDADGISFSSEGAVSMNITKYDLTL</sequence>
<keyword evidence="9" id="KW-1185">Reference proteome</keyword>
<dbReference type="EC" id="3.2.1.26" evidence="2"/>
<feature type="domain" description="Glycosyl hydrolase family 32 C-terminal" evidence="7">
    <location>
        <begin position="328"/>
        <end position="471"/>
    </location>
</feature>
<dbReference type="InterPro" id="IPR051214">
    <property type="entry name" value="GH32_Enzymes"/>
</dbReference>
<name>A0A6L5XB57_9FIRM</name>
<dbReference type="SUPFAM" id="SSF75005">
    <property type="entry name" value="Arabinanase/levansucrase/invertase"/>
    <property type="match status" value="1"/>
</dbReference>
<dbReference type="InterPro" id="IPR023296">
    <property type="entry name" value="Glyco_hydro_beta-prop_sf"/>
</dbReference>
<evidence type="ECO:0000256" key="5">
    <source>
        <dbReference type="RuleBase" id="RU362110"/>
    </source>
</evidence>
<dbReference type="Pfam" id="PF08244">
    <property type="entry name" value="Glyco_hydro_32C"/>
    <property type="match status" value="1"/>
</dbReference>
<evidence type="ECO:0000313" key="8">
    <source>
        <dbReference type="EMBL" id="MSS16004.1"/>
    </source>
</evidence>
<protein>
    <recommendedName>
        <fullName evidence="2">beta-fructofuranosidase</fullName>
        <ecNumber evidence="2">3.2.1.26</ecNumber>
    </recommendedName>
</protein>
<dbReference type="SUPFAM" id="SSF49899">
    <property type="entry name" value="Concanavalin A-like lectins/glucanases"/>
    <property type="match status" value="1"/>
</dbReference>
<dbReference type="SMART" id="SM00640">
    <property type="entry name" value="Glyco_32"/>
    <property type="match status" value="1"/>
</dbReference>
<organism evidence="8 9">
    <name type="scientific">Porcincola intestinalis</name>
    <dbReference type="NCBI Taxonomy" id="2606632"/>
    <lineage>
        <taxon>Bacteria</taxon>
        <taxon>Bacillati</taxon>
        <taxon>Bacillota</taxon>
        <taxon>Clostridia</taxon>
        <taxon>Lachnospirales</taxon>
        <taxon>Lachnospiraceae</taxon>
        <taxon>Porcincola</taxon>
    </lineage>
</organism>
<comment type="caution">
    <text evidence="8">The sequence shown here is derived from an EMBL/GenBank/DDBJ whole genome shotgun (WGS) entry which is preliminary data.</text>
</comment>
<keyword evidence="4 5" id="KW-0326">Glycosidase</keyword>
<reference evidence="8 9" key="1">
    <citation type="submission" date="2019-08" db="EMBL/GenBank/DDBJ databases">
        <title>In-depth cultivation of the pig gut microbiome towards novel bacterial diversity and tailored functional studies.</title>
        <authorList>
            <person name="Wylensek D."/>
            <person name="Hitch T.C.A."/>
            <person name="Clavel T."/>
        </authorList>
    </citation>
    <scope>NUCLEOTIDE SEQUENCE [LARGE SCALE GENOMIC DNA]</scope>
    <source>
        <strain evidence="8 9">Oil+RF-744-WCA-WT-11</strain>
    </source>
</reference>
<gene>
    <name evidence="8" type="ORF">FYJ35_13375</name>
</gene>
<accession>A0A6L5XB57</accession>
<proteinExistence type="inferred from homology"/>
<dbReference type="PANTHER" id="PTHR43101:SF1">
    <property type="entry name" value="BETA-FRUCTOSIDASE"/>
    <property type="match status" value="1"/>
</dbReference>
<evidence type="ECO:0000256" key="4">
    <source>
        <dbReference type="ARBA" id="ARBA00023295"/>
    </source>
</evidence>